<organism evidence="1 2">
    <name type="scientific">Ixodes persulcatus</name>
    <name type="common">Taiga tick</name>
    <dbReference type="NCBI Taxonomy" id="34615"/>
    <lineage>
        <taxon>Eukaryota</taxon>
        <taxon>Metazoa</taxon>
        <taxon>Ecdysozoa</taxon>
        <taxon>Arthropoda</taxon>
        <taxon>Chelicerata</taxon>
        <taxon>Arachnida</taxon>
        <taxon>Acari</taxon>
        <taxon>Parasitiformes</taxon>
        <taxon>Ixodida</taxon>
        <taxon>Ixodoidea</taxon>
        <taxon>Ixodidae</taxon>
        <taxon>Ixodinae</taxon>
        <taxon>Ixodes</taxon>
    </lineage>
</organism>
<protein>
    <submittedName>
        <fullName evidence="1">Uncharacterized protein</fullName>
    </submittedName>
</protein>
<gene>
    <name evidence="1" type="ORF">HPB47_010717</name>
</gene>
<keyword evidence="2" id="KW-1185">Reference proteome</keyword>
<proteinExistence type="predicted"/>
<reference evidence="1 2" key="1">
    <citation type="journal article" date="2020" name="Cell">
        <title>Large-Scale Comparative Analyses of Tick Genomes Elucidate Their Genetic Diversity and Vector Capacities.</title>
        <authorList>
            <consortium name="Tick Genome and Microbiome Consortium (TIGMIC)"/>
            <person name="Jia N."/>
            <person name="Wang J."/>
            <person name="Shi W."/>
            <person name="Du L."/>
            <person name="Sun Y."/>
            <person name="Zhan W."/>
            <person name="Jiang J.F."/>
            <person name="Wang Q."/>
            <person name="Zhang B."/>
            <person name="Ji P."/>
            <person name="Bell-Sakyi L."/>
            <person name="Cui X.M."/>
            <person name="Yuan T.T."/>
            <person name="Jiang B.G."/>
            <person name="Yang W.F."/>
            <person name="Lam T.T."/>
            <person name="Chang Q.C."/>
            <person name="Ding S.J."/>
            <person name="Wang X.J."/>
            <person name="Zhu J.G."/>
            <person name="Ruan X.D."/>
            <person name="Zhao L."/>
            <person name="Wei J.T."/>
            <person name="Ye R.Z."/>
            <person name="Que T.C."/>
            <person name="Du C.H."/>
            <person name="Zhou Y.H."/>
            <person name="Cheng J.X."/>
            <person name="Dai P.F."/>
            <person name="Guo W.B."/>
            <person name="Han X.H."/>
            <person name="Huang E.J."/>
            <person name="Li L.F."/>
            <person name="Wei W."/>
            <person name="Gao Y.C."/>
            <person name="Liu J.Z."/>
            <person name="Shao H.Z."/>
            <person name="Wang X."/>
            <person name="Wang C.C."/>
            <person name="Yang T.C."/>
            <person name="Huo Q.B."/>
            <person name="Li W."/>
            <person name="Chen H.Y."/>
            <person name="Chen S.E."/>
            <person name="Zhou L.G."/>
            <person name="Ni X.B."/>
            <person name="Tian J.H."/>
            <person name="Sheng Y."/>
            <person name="Liu T."/>
            <person name="Pan Y.S."/>
            <person name="Xia L.Y."/>
            <person name="Li J."/>
            <person name="Zhao F."/>
            <person name="Cao W.C."/>
        </authorList>
    </citation>
    <scope>NUCLEOTIDE SEQUENCE [LARGE SCALE GENOMIC DNA]</scope>
    <source>
        <strain evidence="1">Iper-2018</strain>
    </source>
</reference>
<dbReference type="Proteomes" id="UP000805193">
    <property type="component" value="Unassembled WGS sequence"/>
</dbReference>
<dbReference type="EMBL" id="JABSTQ010011371">
    <property type="protein sequence ID" value="KAG0412138.1"/>
    <property type="molecule type" value="Genomic_DNA"/>
</dbReference>
<name>A0AC60NYA6_IXOPE</name>
<evidence type="ECO:0000313" key="1">
    <source>
        <dbReference type="EMBL" id="KAG0412138.1"/>
    </source>
</evidence>
<sequence>MAQELRRQYCAKLEDRQINVDGARQDGGNLLAIAAMDTFSMTRTQCLSTRDKISLGEVELQTILLGIRTLMEPTPRAMTKATIFTNSLEALKAL</sequence>
<evidence type="ECO:0000313" key="2">
    <source>
        <dbReference type="Proteomes" id="UP000805193"/>
    </source>
</evidence>
<accession>A0AC60NYA6</accession>
<comment type="caution">
    <text evidence="1">The sequence shown here is derived from an EMBL/GenBank/DDBJ whole genome shotgun (WGS) entry which is preliminary data.</text>
</comment>